<feature type="compositionally biased region" description="Polar residues" evidence="1">
    <location>
        <begin position="232"/>
        <end position="243"/>
    </location>
</feature>
<keyword evidence="3" id="KW-1185">Reference proteome</keyword>
<organism evidence="2 3">
    <name type="scientific">Streptomyces hesseae</name>
    <dbReference type="NCBI Taxonomy" id="3075519"/>
    <lineage>
        <taxon>Bacteria</taxon>
        <taxon>Bacillati</taxon>
        <taxon>Actinomycetota</taxon>
        <taxon>Actinomycetes</taxon>
        <taxon>Kitasatosporales</taxon>
        <taxon>Streptomycetaceae</taxon>
        <taxon>Streptomyces</taxon>
    </lineage>
</organism>
<protein>
    <recommendedName>
        <fullName evidence="4">Lipoprotein</fullName>
    </recommendedName>
</protein>
<evidence type="ECO:0000256" key="1">
    <source>
        <dbReference type="SAM" id="MobiDB-lite"/>
    </source>
</evidence>
<dbReference type="Proteomes" id="UP001180531">
    <property type="component" value="Unassembled WGS sequence"/>
</dbReference>
<gene>
    <name evidence="2" type="ORF">RM609_07980</name>
</gene>
<accession>A0ABU2SJ76</accession>
<dbReference type="EMBL" id="JAVRFI010000003">
    <property type="protein sequence ID" value="MDT0449019.1"/>
    <property type="molecule type" value="Genomic_DNA"/>
</dbReference>
<evidence type="ECO:0000313" key="2">
    <source>
        <dbReference type="EMBL" id="MDT0449019.1"/>
    </source>
</evidence>
<dbReference type="RefSeq" id="WP_311609077.1">
    <property type="nucleotide sequence ID" value="NZ_JAVRFI010000003.1"/>
</dbReference>
<comment type="caution">
    <text evidence="2">The sequence shown here is derived from an EMBL/GenBank/DDBJ whole genome shotgun (WGS) entry which is preliminary data.</text>
</comment>
<proteinExistence type="predicted"/>
<name>A0ABU2SJ76_9ACTN</name>
<evidence type="ECO:0000313" key="3">
    <source>
        <dbReference type="Proteomes" id="UP001180531"/>
    </source>
</evidence>
<evidence type="ECO:0008006" key="4">
    <source>
        <dbReference type="Google" id="ProtNLM"/>
    </source>
</evidence>
<sequence>MTCLFVLDLSDLRINGTSKRSKGNVIHTTRKGLAAAGCVALVAAASVACDPTEKLSPEAKVERAFDKLSGQKAVSADFGFDAGADKLYEALKGEDDFQRSDAETLAGLKFSFAISNDKPLKDVKTGDKTGAVTFKLAKKDGDKPLIEFRGVSQKLYLRGDLKALAEFGEKSEKRKGSKSKQTLDEFLKKADQLPPSLDAVKGAVKGDWVSLDPKSFEEFGKSFGKDKGTSGKGSLNDSLDPATQKQALESIRKALMDNAKFADAGSKGGADHVKVTANAKTVGKQIVEGLKPLKDKLGSKRFDKFSKWEDAPDKDVTVDVAVKDGMLSALSFDAAKLDKDAKGELPVTIGFKGGSEKIEAPAGAKELKPQDLMGAAMFAFMGGGGKDGGAKSPFGSDANSPFGGGPLGGGAQDPFSKSV</sequence>
<feature type="region of interest" description="Disordered" evidence="1">
    <location>
        <begin position="389"/>
        <end position="419"/>
    </location>
</feature>
<feature type="region of interest" description="Disordered" evidence="1">
    <location>
        <begin position="222"/>
        <end position="243"/>
    </location>
</feature>
<feature type="compositionally biased region" description="Gly residues" evidence="1">
    <location>
        <begin position="402"/>
        <end position="411"/>
    </location>
</feature>
<reference evidence="2" key="1">
    <citation type="submission" date="2024-05" db="EMBL/GenBank/DDBJ databases">
        <title>30 novel species of actinomycetes from the DSMZ collection.</title>
        <authorList>
            <person name="Nouioui I."/>
        </authorList>
    </citation>
    <scope>NUCLEOTIDE SEQUENCE</scope>
    <source>
        <strain evidence="2">DSM 40473</strain>
    </source>
</reference>